<evidence type="ECO:0000313" key="5">
    <source>
        <dbReference type="EMBL" id="CAF1393953.1"/>
    </source>
</evidence>
<organism evidence="6 7">
    <name type="scientific">Adineta steineri</name>
    <dbReference type="NCBI Taxonomy" id="433720"/>
    <lineage>
        <taxon>Eukaryota</taxon>
        <taxon>Metazoa</taxon>
        <taxon>Spiralia</taxon>
        <taxon>Gnathifera</taxon>
        <taxon>Rotifera</taxon>
        <taxon>Eurotatoria</taxon>
        <taxon>Bdelloidea</taxon>
        <taxon>Adinetida</taxon>
        <taxon>Adinetidae</taxon>
        <taxon>Adineta</taxon>
    </lineage>
</organism>
<dbReference type="EMBL" id="CAJNOM010001541">
    <property type="protein sequence ID" value="CAF1611975.1"/>
    <property type="molecule type" value="Genomic_DNA"/>
</dbReference>
<dbReference type="SUPFAM" id="SSF56399">
    <property type="entry name" value="ADP-ribosylation"/>
    <property type="match status" value="1"/>
</dbReference>
<comment type="caution">
    <text evidence="6">The sequence shown here is derived from an EMBL/GenBank/DDBJ whole genome shotgun (WGS) entry which is preliminary data.</text>
</comment>
<dbReference type="InterPro" id="IPR011990">
    <property type="entry name" value="TPR-like_helical_dom_sf"/>
</dbReference>
<proteinExistence type="predicted"/>
<reference evidence="6" key="1">
    <citation type="submission" date="2021-02" db="EMBL/GenBank/DDBJ databases">
        <authorList>
            <person name="Nowell W R."/>
        </authorList>
    </citation>
    <scope>NUCLEOTIDE SEQUENCE</scope>
</reference>
<evidence type="ECO:0000256" key="3">
    <source>
        <dbReference type="PROSITE-ProRule" id="PRU00339"/>
    </source>
</evidence>
<dbReference type="OrthoDB" id="10051994at2759"/>
<dbReference type="SMART" id="SM00028">
    <property type="entry name" value="TPR"/>
    <property type="match status" value="6"/>
</dbReference>
<dbReference type="Proteomes" id="UP000663832">
    <property type="component" value="Unassembled WGS sequence"/>
</dbReference>
<evidence type="ECO:0000313" key="7">
    <source>
        <dbReference type="Proteomes" id="UP000663832"/>
    </source>
</evidence>
<dbReference type="AlphaFoldDB" id="A0A816BQ24"/>
<dbReference type="InterPro" id="IPR019734">
    <property type="entry name" value="TPR_rpt"/>
</dbReference>
<dbReference type="PANTHER" id="PTHR45641:SF19">
    <property type="entry name" value="NEPHROCYSTIN-3"/>
    <property type="match status" value="1"/>
</dbReference>
<keyword evidence="1" id="KW-0677">Repeat</keyword>
<dbReference type="PROSITE" id="PS51996">
    <property type="entry name" value="TR_MART"/>
    <property type="match status" value="1"/>
</dbReference>
<name>A0A816BQ24_9BILA</name>
<dbReference type="Proteomes" id="UP000663877">
    <property type="component" value="Unassembled WGS sequence"/>
</dbReference>
<feature type="domain" description="ADP ribosyltransferase" evidence="4">
    <location>
        <begin position="250"/>
        <end position="406"/>
    </location>
</feature>
<dbReference type="EMBL" id="CAJNOI010001211">
    <property type="protein sequence ID" value="CAF1393953.1"/>
    <property type="molecule type" value="Genomic_DNA"/>
</dbReference>
<sequence length="764" mass="90562">MGDILSKPIINDEEILIDDLSLKPIKRCFSLQEEKNKELILIWLDEKSGDDTLDTLRTKTLLRQINNDHCLFFNQINPFLNQIEILKNKNMKILVVISGSFAQIILPKIHDIISTIIIFCGNYNKYSELNSKYINVTDVCTDHETLKNCIEREISSLKLNLFEKQTYKTIRTLTSSENILGNGDAYFSYILFIELLKQMPQTKQMKEIMLNKCKDYYRRDKQELEKINNFHLYYNSEKAIDWYIEDCFVYHLINRAFRTEDISLWYLFRFYIVDLCKQLEKIHKEQNIQHNLILYRGEAHLPKKEFENLKTNIGGLISTNGFFSTSQQIDIAQVFISDAKDTDEFKVVIFQITVHTSQLKNIIFVDIDKYTGKIGENEVLFNIGSVFRIENVEYDNDMEVWKIEMNATDEDIYQIEYRFDIMREKFEKGNINLLFGRLLLDMKQYAKVESYFRMMLSILPREHEDLASVYDHIGDLNMRITNWNEAYTSFCIALNIKKTRLRSNHPSFAVTFNGIGNYYKAIDNISQAYSYYLKALECNNDEYNKIIAKLNIANIHMINQEFDNALNLCIEIRDILHRIKSYSQIEIIYCQGFIGDIYLAKKNYQYAEDFYLLAFELSRRFLFPDDHCQIRCIKALVNLYQEQGNERQAMLFCKEQLSFQYIHLEEDDTSIAYLLMKLGDLHTNDDLEKLQIYKRALHILEKKVHQEYFITSICLMNLAKCCLYWNEQEKALTYYLRALEIQNKIYPANHSKIIETQRLIQSME</sequence>
<accession>A0A816BQ24</accession>
<feature type="repeat" description="TPR" evidence="3">
    <location>
        <begin position="509"/>
        <end position="542"/>
    </location>
</feature>
<keyword evidence="7" id="KW-1185">Reference proteome</keyword>
<evidence type="ECO:0000259" key="4">
    <source>
        <dbReference type="Pfam" id="PF03496"/>
    </source>
</evidence>
<dbReference type="SUPFAM" id="SSF48452">
    <property type="entry name" value="TPR-like"/>
    <property type="match status" value="3"/>
</dbReference>
<dbReference type="GO" id="GO:0005576">
    <property type="term" value="C:extracellular region"/>
    <property type="evidence" value="ECO:0007669"/>
    <property type="project" value="InterPro"/>
</dbReference>
<gene>
    <name evidence="5" type="ORF">BJG266_LOCUS37275</name>
    <name evidence="6" type="ORF">QVE165_LOCUS54194</name>
</gene>
<keyword evidence="2 3" id="KW-0802">TPR repeat</keyword>
<dbReference type="Pfam" id="PF03496">
    <property type="entry name" value="ADPrib_exo_Tox"/>
    <property type="match status" value="1"/>
</dbReference>
<dbReference type="Gene3D" id="1.25.40.10">
    <property type="entry name" value="Tetratricopeptide repeat domain"/>
    <property type="match status" value="3"/>
</dbReference>
<dbReference type="InterPro" id="IPR003540">
    <property type="entry name" value="ADP-ribosyltransferase"/>
</dbReference>
<dbReference type="Gene3D" id="3.90.176.10">
    <property type="entry name" value="Toxin ADP-ribosyltransferase, Chain A, domain 1"/>
    <property type="match status" value="1"/>
</dbReference>
<protein>
    <recommendedName>
        <fullName evidence="4">ADP ribosyltransferase domain-containing protein</fullName>
    </recommendedName>
</protein>
<evidence type="ECO:0000313" key="6">
    <source>
        <dbReference type="EMBL" id="CAF1611975.1"/>
    </source>
</evidence>
<evidence type="ECO:0000256" key="1">
    <source>
        <dbReference type="ARBA" id="ARBA00022737"/>
    </source>
</evidence>
<dbReference type="PROSITE" id="PS50005">
    <property type="entry name" value="TPR"/>
    <property type="match status" value="1"/>
</dbReference>
<dbReference type="PANTHER" id="PTHR45641">
    <property type="entry name" value="TETRATRICOPEPTIDE REPEAT PROTEIN (AFU_ORTHOLOGUE AFUA_6G03870)"/>
    <property type="match status" value="1"/>
</dbReference>
<evidence type="ECO:0000256" key="2">
    <source>
        <dbReference type="ARBA" id="ARBA00022803"/>
    </source>
</evidence>